<sequence length="63" mass="7123">MEYIASNLSTKKNSNGKTIKGIKYAMENDSEDDTVLKISSMEYPKRSAPKLSKVVKLYFTSEN</sequence>
<evidence type="ECO:0000313" key="1">
    <source>
        <dbReference type="EMBL" id="GAA4941340.1"/>
    </source>
</evidence>
<evidence type="ECO:0000313" key="2">
    <source>
        <dbReference type="Proteomes" id="UP001501302"/>
    </source>
</evidence>
<organism evidence="1 2">
    <name type="scientific">Algibacter agarivorans</name>
    <dbReference type="NCBI Taxonomy" id="1109741"/>
    <lineage>
        <taxon>Bacteria</taxon>
        <taxon>Pseudomonadati</taxon>
        <taxon>Bacteroidota</taxon>
        <taxon>Flavobacteriia</taxon>
        <taxon>Flavobacteriales</taxon>
        <taxon>Flavobacteriaceae</taxon>
        <taxon>Algibacter</taxon>
    </lineage>
</organism>
<proteinExistence type="predicted"/>
<reference evidence="2" key="1">
    <citation type="journal article" date="2019" name="Int. J. Syst. Evol. Microbiol.">
        <title>The Global Catalogue of Microorganisms (GCM) 10K type strain sequencing project: providing services to taxonomists for standard genome sequencing and annotation.</title>
        <authorList>
            <consortium name="The Broad Institute Genomics Platform"/>
            <consortium name="The Broad Institute Genome Sequencing Center for Infectious Disease"/>
            <person name="Wu L."/>
            <person name="Ma J."/>
        </authorList>
    </citation>
    <scope>NUCLEOTIDE SEQUENCE [LARGE SCALE GENOMIC DNA]</scope>
    <source>
        <strain evidence="2">JCM 18285</strain>
    </source>
</reference>
<keyword evidence="2" id="KW-1185">Reference proteome</keyword>
<accession>A0ABP9GH89</accession>
<dbReference type="EMBL" id="BAABJJ010000014">
    <property type="protein sequence ID" value="GAA4941340.1"/>
    <property type="molecule type" value="Genomic_DNA"/>
</dbReference>
<gene>
    <name evidence="1" type="ORF">GCM10023314_12900</name>
</gene>
<comment type="caution">
    <text evidence="1">The sequence shown here is derived from an EMBL/GenBank/DDBJ whole genome shotgun (WGS) entry which is preliminary data.</text>
</comment>
<protein>
    <submittedName>
        <fullName evidence="1">Uncharacterized protein</fullName>
    </submittedName>
</protein>
<name>A0ABP9GH89_9FLAO</name>
<dbReference type="Proteomes" id="UP001501302">
    <property type="component" value="Unassembled WGS sequence"/>
</dbReference>